<evidence type="ECO:0000256" key="2">
    <source>
        <dbReference type="ARBA" id="ARBA00023125"/>
    </source>
</evidence>
<dbReference type="Gene3D" id="2.60.120.10">
    <property type="entry name" value="Jelly Rolls"/>
    <property type="match status" value="1"/>
</dbReference>
<dbReference type="InterPro" id="IPR036388">
    <property type="entry name" value="WH-like_DNA-bd_sf"/>
</dbReference>
<feature type="domain" description="HTH crp-type" evidence="5">
    <location>
        <begin position="143"/>
        <end position="215"/>
    </location>
</feature>
<evidence type="ECO:0000313" key="7">
    <source>
        <dbReference type="Proteomes" id="UP000478183"/>
    </source>
</evidence>
<reference evidence="6 7" key="1">
    <citation type="submission" date="2019-11" db="EMBL/GenBank/DDBJ databases">
        <authorList>
            <person name="Dong K."/>
        </authorList>
    </citation>
    <scope>NUCLEOTIDE SEQUENCE [LARGE SCALE GENOMIC DNA]</scope>
    <source>
        <strain evidence="6 7">NBRC 111993</strain>
    </source>
</reference>
<dbReference type="InterPro" id="IPR014710">
    <property type="entry name" value="RmlC-like_jellyroll"/>
</dbReference>
<dbReference type="EMBL" id="WMIE01000001">
    <property type="protein sequence ID" value="MTH76857.1"/>
    <property type="molecule type" value="Genomic_DNA"/>
</dbReference>
<accession>A0A6L6J894</accession>
<evidence type="ECO:0000259" key="4">
    <source>
        <dbReference type="PROSITE" id="PS50042"/>
    </source>
</evidence>
<dbReference type="InterPro" id="IPR000595">
    <property type="entry name" value="cNMP-bd_dom"/>
</dbReference>
<sequence>MIGLQDLVWFSELPPAELNRIDSLSTRRTFTSGTRILERGDPGHTVLFVLSGQVLAVQWTQSGREIVYSDIGSGSAFGELSVISGHPRSLSLYARTDCTLLEMPGELFLGLIDAHPSVRAALMRGLVRRVYELTERVHELTSLGVEDRLRAYLLRVAMEQGGLEPGRTLTNLPTHAEIANIVGANREAVSRNFATLNRKGIIESGRKYLRILQPEALMHEGGQDQD</sequence>
<dbReference type="InterPro" id="IPR050397">
    <property type="entry name" value="Env_Response_Regulators"/>
</dbReference>
<evidence type="ECO:0000259" key="5">
    <source>
        <dbReference type="PROSITE" id="PS51063"/>
    </source>
</evidence>
<dbReference type="OrthoDB" id="9808528at2"/>
<evidence type="ECO:0000256" key="1">
    <source>
        <dbReference type="ARBA" id="ARBA00023015"/>
    </source>
</evidence>
<dbReference type="PROSITE" id="PS50042">
    <property type="entry name" value="CNMP_BINDING_3"/>
    <property type="match status" value="1"/>
</dbReference>
<dbReference type="PANTHER" id="PTHR24567:SF74">
    <property type="entry name" value="HTH-TYPE TRANSCRIPTIONAL REGULATOR ARCR"/>
    <property type="match status" value="1"/>
</dbReference>
<protein>
    <submittedName>
        <fullName evidence="6">Cyclic nucleotide-binding domain-containing protein</fullName>
    </submittedName>
</protein>
<dbReference type="SUPFAM" id="SSF46785">
    <property type="entry name" value="Winged helix' DNA-binding domain"/>
    <property type="match status" value="1"/>
</dbReference>
<dbReference type="GO" id="GO:0005829">
    <property type="term" value="C:cytosol"/>
    <property type="evidence" value="ECO:0007669"/>
    <property type="project" value="TreeGrafter"/>
</dbReference>
<dbReference type="PROSITE" id="PS51063">
    <property type="entry name" value="HTH_CRP_2"/>
    <property type="match status" value="1"/>
</dbReference>
<evidence type="ECO:0000313" key="6">
    <source>
        <dbReference type="EMBL" id="MTH76857.1"/>
    </source>
</evidence>
<comment type="caution">
    <text evidence="6">The sequence shown here is derived from an EMBL/GenBank/DDBJ whole genome shotgun (WGS) entry which is preliminary data.</text>
</comment>
<dbReference type="AlphaFoldDB" id="A0A6L6J894"/>
<dbReference type="GO" id="GO:0003700">
    <property type="term" value="F:DNA-binding transcription factor activity"/>
    <property type="evidence" value="ECO:0007669"/>
    <property type="project" value="TreeGrafter"/>
</dbReference>
<keyword evidence="1" id="KW-0805">Transcription regulation</keyword>
<keyword evidence="3" id="KW-0804">Transcription</keyword>
<dbReference type="SMART" id="SM00100">
    <property type="entry name" value="cNMP"/>
    <property type="match status" value="1"/>
</dbReference>
<dbReference type="SUPFAM" id="SSF51206">
    <property type="entry name" value="cAMP-binding domain-like"/>
    <property type="match status" value="1"/>
</dbReference>
<dbReference type="Pfam" id="PF00027">
    <property type="entry name" value="cNMP_binding"/>
    <property type="match status" value="1"/>
</dbReference>
<dbReference type="RefSeq" id="WP_155094193.1">
    <property type="nucleotide sequence ID" value="NZ_WMIE01000001.1"/>
</dbReference>
<dbReference type="Proteomes" id="UP000478183">
    <property type="component" value="Unassembled WGS sequence"/>
</dbReference>
<dbReference type="GO" id="GO:0003677">
    <property type="term" value="F:DNA binding"/>
    <property type="evidence" value="ECO:0007669"/>
    <property type="project" value="UniProtKB-KW"/>
</dbReference>
<name>A0A6L6J894_9RHOB</name>
<dbReference type="InterPro" id="IPR012318">
    <property type="entry name" value="HTH_CRP"/>
</dbReference>
<keyword evidence="2" id="KW-0238">DNA-binding</keyword>
<dbReference type="Gene3D" id="1.10.10.10">
    <property type="entry name" value="Winged helix-like DNA-binding domain superfamily/Winged helix DNA-binding domain"/>
    <property type="match status" value="1"/>
</dbReference>
<proteinExistence type="predicted"/>
<dbReference type="InterPro" id="IPR036390">
    <property type="entry name" value="WH_DNA-bd_sf"/>
</dbReference>
<dbReference type="Pfam" id="PF13545">
    <property type="entry name" value="HTH_Crp_2"/>
    <property type="match status" value="1"/>
</dbReference>
<dbReference type="SMART" id="SM00419">
    <property type="entry name" value="HTH_CRP"/>
    <property type="match status" value="1"/>
</dbReference>
<evidence type="ECO:0000256" key="3">
    <source>
        <dbReference type="ARBA" id="ARBA00023163"/>
    </source>
</evidence>
<feature type="domain" description="Cyclic nucleotide-binding" evidence="4">
    <location>
        <begin position="9"/>
        <end position="129"/>
    </location>
</feature>
<dbReference type="PANTHER" id="PTHR24567">
    <property type="entry name" value="CRP FAMILY TRANSCRIPTIONAL REGULATORY PROTEIN"/>
    <property type="match status" value="1"/>
</dbReference>
<keyword evidence="7" id="KW-1185">Reference proteome</keyword>
<organism evidence="6 7">
    <name type="scientific">Paracoccus aestuariivivens</name>
    <dbReference type="NCBI Taxonomy" id="1820333"/>
    <lineage>
        <taxon>Bacteria</taxon>
        <taxon>Pseudomonadati</taxon>
        <taxon>Pseudomonadota</taxon>
        <taxon>Alphaproteobacteria</taxon>
        <taxon>Rhodobacterales</taxon>
        <taxon>Paracoccaceae</taxon>
        <taxon>Paracoccus</taxon>
    </lineage>
</organism>
<dbReference type="CDD" id="cd00038">
    <property type="entry name" value="CAP_ED"/>
    <property type="match status" value="1"/>
</dbReference>
<dbReference type="InterPro" id="IPR018490">
    <property type="entry name" value="cNMP-bd_dom_sf"/>
</dbReference>
<gene>
    <name evidence="6" type="ORF">GL286_03840</name>
</gene>